<dbReference type="AlphaFoldDB" id="A0AAN8VDM6"/>
<evidence type="ECO:0000313" key="2">
    <source>
        <dbReference type="Proteomes" id="UP001370490"/>
    </source>
</evidence>
<accession>A0AAN8VDM6</accession>
<keyword evidence="2" id="KW-1185">Reference proteome</keyword>
<reference evidence="1 2" key="1">
    <citation type="submission" date="2023-12" db="EMBL/GenBank/DDBJ databases">
        <title>A high-quality genome assembly for Dillenia turbinata (Dilleniales).</title>
        <authorList>
            <person name="Chanderbali A."/>
        </authorList>
    </citation>
    <scope>NUCLEOTIDE SEQUENCE [LARGE SCALE GENOMIC DNA]</scope>
    <source>
        <strain evidence="1">LSX21</strain>
        <tissue evidence="1">Leaf</tissue>
    </source>
</reference>
<evidence type="ECO:0000313" key="1">
    <source>
        <dbReference type="EMBL" id="KAK6925542.1"/>
    </source>
</evidence>
<name>A0AAN8VDM6_9MAGN</name>
<proteinExistence type="predicted"/>
<organism evidence="1 2">
    <name type="scientific">Dillenia turbinata</name>
    <dbReference type="NCBI Taxonomy" id="194707"/>
    <lineage>
        <taxon>Eukaryota</taxon>
        <taxon>Viridiplantae</taxon>
        <taxon>Streptophyta</taxon>
        <taxon>Embryophyta</taxon>
        <taxon>Tracheophyta</taxon>
        <taxon>Spermatophyta</taxon>
        <taxon>Magnoliopsida</taxon>
        <taxon>eudicotyledons</taxon>
        <taxon>Gunneridae</taxon>
        <taxon>Pentapetalae</taxon>
        <taxon>Dilleniales</taxon>
        <taxon>Dilleniaceae</taxon>
        <taxon>Dillenia</taxon>
    </lineage>
</organism>
<dbReference type="EMBL" id="JBAMMX010000015">
    <property type="protein sequence ID" value="KAK6925542.1"/>
    <property type="molecule type" value="Genomic_DNA"/>
</dbReference>
<dbReference type="Proteomes" id="UP001370490">
    <property type="component" value="Unassembled WGS sequence"/>
</dbReference>
<gene>
    <name evidence="1" type="ORF">RJ641_007261</name>
</gene>
<sequence>MLSFRRLSENNLDHVQEYDTPEHLLLNEESAFSKMVQSISAANAQYLRNLVLGGEENILGREETSQLDG</sequence>
<protein>
    <submittedName>
        <fullName evidence="1">Uncharacterized protein</fullName>
    </submittedName>
</protein>
<comment type="caution">
    <text evidence="1">The sequence shown here is derived from an EMBL/GenBank/DDBJ whole genome shotgun (WGS) entry which is preliminary data.</text>
</comment>